<feature type="region of interest" description="Disordered" evidence="2">
    <location>
        <begin position="469"/>
        <end position="488"/>
    </location>
</feature>
<proteinExistence type="predicted"/>
<comment type="caution">
    <text evidence="3">The sequence shown here is derived from an EMBL/GenBank/DDBJ whole genome shotgun (WGS) entry which is preliminary data.</text>
</comment>
<evidence type="ECO:0000313" key="4">
    <source>
        <dbReference type="Proteomes" id="UP001633002"/>
    </source>
</evidence>
<protein>
    <submittedName>
        <fullName evidence="3">Uncharacterized protein</fullName>
    </submittedName>
</protein>
<feature type="coiled-coil region" evidence="1">
    <location>
        <begin position="217"/>
        <end position="251"/>
    </location>
</feature>
<keyword evidence="4" id="KW-1185">Reference proteome</keyword>
<feature type="coiled-coil region" evidence="1">
    <location>
        <begin position="152"/>
        <end position="186"/>
    </location>
</feature>
<gene>
    <name evidence="3" type="ORF">R1sor_015091</name>
</gene>
<organism evidence="3 4">
    <name type="scientific">Riccia sorocarpa</name>
    <dbReference type="NCBI Taxonomy" id="122646"/>
    <lineage>
        <taxon>Eukaryota</taxon>
        <taxon>Viridiplantae</taxon>
        <taxon>Streptophyta</taxon>
        <taxon>Embryophyta</taxon>
        <taxon>Marchantiophyta</taxon>
        <taxon>Marchantiopsida</taxon>
        <taxon>Marchantiidae</taxon>
        <taxon>Marchantiales</taxon>
        <taxon>Ricciaceae</taxon>
        <taxon>Riccia</taxon>
    </lineage>
</organism>
<feature type="compositionally biased region" description="Basic and acidic residues" evidence="2">
    <location>
        <begin position="375"/>
        <end position="387"/>
    </location>
</feature>
<evidence type="ECO:0000256" key="2">
    <source>
        <dbReference type="SAM" id="MobiDB-lite"/>
    </source>
</evidence>
<dbReference type="Proteomes" id="UP001633002">
    <property type="component" value="Unassembled WGS sequence"/>
</dbReference>
<keyword evidence="1" id="KW-0175">Coiled coil</keyword>
<evidence type="ECO:0000256" key="1">
    <source>
        <dbReference type="SAM" id="Coils"/>
    </source>
</evidence>
<accession>A0ABD3HE79</accession>
<feature type="compositionally biased region" description="Basic and acidic residues" evidence="2">
    <location>
        <begin position="344"/>
        <end position="363"/>
    </location>
</feature>
<dbReference type="AlphaFoldDB" id="A0ABD3HE79"/>
<evidence type="ECO:0000313" key="3">
    <source>
        <dbReference type="EMBL" id="KAL3688782.1"/>
    </source>
</evidence>
<sequence>MTPEQQVYYFANSLQRLREIIGTPWAGNETIGMLVPQVEKIIHGFAILGRAYEELLLGKVQAIRDLQADKERLAKRLEELGVSRDASTVFAEGRQGTANERCGDLDAETRVGQEPESVKLAAELAKLRKLFAAQRLELRACRNLELRLRSRLKDAESMVATKEKERLDLETRLMESENTVAAKEKDRVELDLRVKTMQDLLVKKDEDLEMRPGNADIEVAQKERLDLENRLKESENTVAAKEKERLELELRVKTVQDLLVKKDEELEMRPGYADIEVAKKEKEELEIQLRHANDLAAANELKRLELETRLREAEHQIGRKEEEKQELVRTHSDEMRRLRDDMAKVNSERSKLCREKETLQEKLRKAKAGQSGKLSKKDSGHQDDLSRQHKTLKGYLQTLAANLSSKEKSKLHDLQVELKILEFMGLEEDTVSYLKVILERSLRRPEECVGEKSSDQAGLRRAIEVIDLDDDDSEKRNHESPAPDNNLEGRRRRRRCVLCRHSHFS</sequence>
<dbReference type="EMBL" id="JBJQOH010000004">
    <property type="protein sequence ID" value="KAL3688782.1"/>
    <property type="molecule type" value="Genomic_DNA"/>
</dbReference>
<name>A0ABD3HE79_9MARC</name>
<feature type="region of interest" description="Disordered" evidence="2">
    <location>
        <begin position="344"/>
        <end position="387"/>
    </location>
</feature>
<reference evidence="3 4" key="1">
    <citation type="submission" date="2024-09" db="EMBL/GenBank/DDBJ databases">
        <title>Chromosome-scale assembly of Riccia sorocarpa.</title>
        <authorList>
            <person name="Paukszto L."/>
        </authorList>
    </citation>
    <scope>NUCLEOTIDE SEQUENCE [LARGE SCALE GENOMIC DNA]</scope>
    <source>
        <strain evidence="3">LP-2024</strain>
        <tissue evidence="3">Aerial parts of the thallus</tissue>
    </source>
</reference>